<reference evidence="1 2" key="1">
    <citation type="journal article" date="2019" name="Nat. Ecol. Evol.">
        <title>Megaphylogeny resolves global patterns of mushroom evolution.</title>
        <authorList>
            <person name="Varga T."/>
            <person name="Krizsan K."/>
            <person name="Foldi C."/>
            <person name="Dima B."/>
            <person name="Sanchez-Garcia M."/>
            <person name="Sanchez-Ramirez S."/>
            <person name="Szollosi G.J."/>
            <person name="Szarkandi J.G."/>
            <person name="Papp V."/>
            <person name="Albert L."/>
            <person name="Andreopoulos W."/>
            <person name="Angelini C."/>
            <person name="Antonin V."/>
            <person name="Barry K.W."/>
            <person name="Bougher N.L."/>
            <person name="Buchanan P."/>
            <person name="Buyck B."/>
            <person name="Bense V."/>
            <person name="Catcheside P."/>
            <person name="Chovatia M."/>
            <person name="Cooper J."/>
            <person name="Damon W."/>
            <person name="Desjardin D."/>
            <person name="Finy P."/>
            <person name="Geml J."/>
            <person name="Haridas S."/>
            <person name="Hughes K."/>
            <person name="Justo A."/>
            <person name="Karasinski D."/>
            <person name="Kautmanova I."/>
            <person name="Kiss B."/>
            <person name="Kocsube S."/>
            <person name="Kotiranta H."/>
            <person name="LaButti K.M."/>
            <person name="Lechner B.E."/>
            <person name="Liimatainen K."/>
            <person name="Lipzen A."/>
            <person name="Lukacs Z."/>
            <person name="Mihaltcheva S."/>
            <person name="Morgado L.N."/>
            <person name="Niskanen T."/>
            <person name="Noordeloos M.E."/>
            <person name="Ohm R.A."/>
            <person name="Ortiz-Santana B."/>
            <person name="Ovrebo C."/>
            <person name="Racz N."/>
            <person name="Riley R."/>
            <person name="Savchenko A."/>
            <person name="Shiryaev A."/>
            <person name="Soop K."/>
            <person name="Spirin V."/>
            <person name="Szebenyi C."/>
            <person name="Tomsovsky M."/>
            <person name="Tulloss R.E."/>
            <person name="Uehling J."/>
            <person name="Grigoriev I.V."/>
            <person name="Vagvolgyi C."/>
            <person name="Papp T."/>
            <person name="Martin F.M."/>
            <person name="Miettinen O."/>
            <person name="Hibbett D.S."/>
            <person name="Nagy L.G."/>
        </authorList>
    </citation>
    <scope>NUCLEOTIDE SEQUENCE [LARGE SCALE GENOMIC DNA]</scope>
    <source>
        <strain evidence="1 2">HHB13444</strain>
    </source>
</reference>
<evidence type="ECO:0000313" key="2">
    <source>
        <dbReference type="Proteomes" id="UP000308197"/>
    </source>
</evidence>
<dbReference type="InParanoid" id="A0A5C3NL69"/>
<proteinExistence type="predicted"/>
<accession>A0A5C3NL69</accession>
<dbReference type="AlphaFoldDB" id="A0A5C3NL69"/>
<dbReference type="Proteomes" id="UP000308197">
    <property type="component" value="Unassembled WGS sequence"/>
</dbReference>
<organism evidence="1 2">
    <name type="scientific">Polyporus arcularius HHB13444</name>
    <dbReference type="NCBI Taxonomy" id="1314778"/>
    <lineage>
        <taxon>Eukaryota</taxon>
        <taxon>Fungi</taxon>
        <taxon>Dikarya</taxon>
        <taxon>Basidiomycota</taxon>
        <taxon>Agaricomycotina</taxon>
        <taxon>Agaricomycetes</taxon>
        <taxon>Polyporales</taxon>
        <taxon>Polyporaceae</taxon>
        <taxon>Polyporus</taxon>
    </lineage>
</organism>
<name>A0A5C3NL69_9APHY</name>
<gene>
    <name evidence="1" type="ORF">K466DRAFT_579417</name>
</gene>
<dbReference type="SUPFAM" id="SSF53098">
    <property type="entry name" value="Ribonuclease H-like"/>
    <property type="match status" value="1"/>
</dbReference>
<dbReference type="EMBL" id="ML212947">
    <property type="protein sequence ID" value="TFK77964.1"/>
    <property type="molecule type" value="Genomic_DNA"/>
</dbReference>
<sequence length="255" mass="28334">MPVHWNTTYAEAIDAWVEQLDKGLTGQKKAAPAQKKNKLTLTPQDWEMLESIHEVLKELNSVTEQLSRATVLTLPMLLPLYKHLQQHFIKSQKAFTGHDQAPLHAACDAALSKLNKHLNIALKMKLPLLSAVLHPAIRVCYFENSDLWEPKVAVHAQQLLEDTYTEYAEAVKTAQSNLPHQLTSQKPQASRSSVFAAAIGSGKVAATESPELTCQCPSKLDVYCSNAYPCTDENGTLPWWKVHVQRSLLCGSSLI</sequence>
<dbReference type="InterPro" id="IPR012337">
    <property type="entry name" value="RNaseH-like_sf"/>
</dbReference>
<dbReference type="STRING" id="1314778.A0A5C3NL69"/>
<protein>
    <submittedName>
        <fullName evidence="1">Uncharacterized protein</fullName>
    </submittedName>
</protein>
<evidence type="ECO:0000313" key="1">
    <source>
        <dbReference type="EMBL" id="TFK77964.1"/>
    </source>
</evidence>
<keyword evidence="2" id="KW-1185">Reference proteome</keyword>